<dbReference type="InterPro" id="IPR003661">
    <property type="entry name" value="HisK_dim/P_dom"/>
</dbReference>
<proteinExistence type="predicted"/>
<dbReference type="Pfam" id="PF02518">
    <property type="entry name" value="HATPase_c"/>
    <property type="match status" value="1"/>
</dbReference>
<gene>
    <name evidence="5" type="ORF">SAMN04487997_1927</name>
</gene>
<dbReference type="PRINTS" id="PR00344">
    <property type="entry name" value="BCTRLSENSOR"/>
</dbReference>
<dbReference type="GO" id="GO:0000155">
    <property type="term" value="F:phosphorelay sensor kinase activity"/>
    <property type="evidence" value="ECO:0007669"/>
    <property type="project" value="InterPro"/>
</dbReference>
<evidence type="ECO:0000256" key="3">
    <source>
        <dbReference type="ARBA" id="ARBA00022553"/>
    </source>
</evidence>
<accession>A0A1H6UJT8</accession>
<dbReference type="RefSeq" id="WP_091336072.1">
    <property type="nucleotide sequence ID" value="NZ_FNYC01000003.1"/>
</dbReference>
<dbReference type="InterPro" id="IPR036890">
    <property type="entry name" value="HATPase_C_sf"/>
</dbReference>
<dbReference type="SUPFAM" id="SSF47384">
    <property type="entry name" value="Homodimeric domain of signal transducing histidine kinase"/>
    <property type="match status" value="1"/>
</dbReference>
<dbReference type="CDD" id="cd00082">
    <property type="entry name" value="HisKA"/>
    <property type="match status" value="1"/>
</dbReference>
<dbReference type="InterPro" id="IPR004358">
    <property type="entry name" value="Sig_transdc_His_kin-like_C"/>
</dbReference>
<dbReference type="SUPFAM" id="SSF55874">
    <property type="entry name" value="ATPase domain of HSP90 chaperone/DNA topoisomerase II/histidine kinase"/>
    <property type="match status" value="1"/>
</dbReference>
<dbReference type="AlphaFoldDB" id="A0A1H6UJT8"/>
<evidence type="ECO:0000313" key="5">
    <source>
        <dbReference type="EMBL" id="SEI88510.1"/>
    </source>
</evidence>
<dbReference type="Gene3D" id="3.30.565.10">
    <property type="entry name" value="Histidine kinase-like ATPase, C-terminal domain"/>
    <property type="match status" value="1"/>
</dbReference>
<dbReference type="PANTHER" id="PTHR43065:SF50">
    <property type="entry name" value="HISTIDINE KINASE"/>
    <property type="match status" value="1"/>
</dbReference>
<dbReference type="Proteomes" id="UP000199420">
    <property type="component" value="Unassembled WGS sequence"/>
</dbReference>
<feature type="domain" description="Histidine kinase" evidence="4">
    <location>
        <begin position="150"/>
        <end position="396"/>
    </location>
</feature>
<keyword evidence="3" id="KW-0597">Phosphoprotein</keyword>
<keyword evidence="6" id="KW-1185">Reference proteome</keyword>
<sequence length="405" mass="43720">MSLAATPLDAQVILDSLPLSVILLDQEGRVRHANAAARRLASVVSAGVTEGLLSLVEGPPPEVRARPQAAGDGWEDRRACALEGGGSLGIVRQWRPCADGSELTSVTIRPASAVQPPGAMAGPEQEKQLLERQSLVHAEKLATVGQLAAGMAHEINNPICYVQSNLGSLQDYVNKLFGLVEVCEEIIREEGSTTAGKLTTLDARKQAIDFPMIVEDLPLLLAESREGVERIRQIVQNLRDFSRIDATEGFRLFDIHRAIETTLGIVRSLSGNSIGFATYFEELPLVECNPTELNQVLMNILVNGTQAVGQNGLIEIHTGRGPHHVWIEIKDNGCGIEEHVLPRIFEPFFTTKEVGRGTGLGLSISYGIIKKHGGDLTVRSRVGAGTVFLITLPVKQARGNPAFTE</sequence>
<dbReference type="InterPro" id="IPR003594">
    <property type="entry name" value="HATPase_dom"/>
</dbReference>
<comment type="catalytic activity">
    <reaction evidence="1">
        <text>ATP + protein L-histidine = ADP + protein N-phospho-L-histidine.</text>
        <dbReference type="EC" id="2.7.13.3"/>
    </reaction>
</comment>
<dbReference type="SMART" id="SM00388">
    <property type="entry name" value="HisKA"/>
    <property type="match status" value="1"/>
</dbReference>
<reference evidence="5 6" key="1">
    <citation type="submission" date="2016-10" db="EMBL/GenBank/DDBJ databases">
        <authorList>
            <person name="de Groot N.N."/>
        </authorList>
    </citation>
    <scope>NUCLEOTIDE SEQUENCE [LARGE SCALE GENOMIC DNA]</scope>
    <source>
        <strain evidence="5 6">DSM 26515</strain>
    </source>
</reference>
<keyword evidence="5" id="KW-0418">Kinase</keyword>
<dbReference type="InterPro" id="IPR036097">
    <property type="entry name" value="HisK_dim/P_sf"/>
</dbReference>
<name>A0A1H6UJT8_9GAMM</name>
<evidence type="ECO:0000313" key="6">
    <source>
        <dbReference type="Proteomes" id="UP000199420"/>
    </source>
</evidence>
<protein>
    <recommendedName>
        <fullName evidence="2">histidine kinase</fullName>
        <ecNumber evidence="2">2.7.13.3</ecNumber>
    </recommendedName>
</protein>
<evidence type="ECO:0000256" key="1">
    <source>
        <dbReference type="ARBA" id="ARBA00000085"/>
    </source>
</evidence>
<dbReference type="SMART" id="SM00387">
    <property type="entry name" value="HATPase_c"/>
    <property type="match status" value="1"/>
</dbReference>
<dbReference type="InterPro" id="IPR005467">
    <property type="entry name" value="His_kinase_dom"/>
</dbReference>
<evidence type="ECO:0000259" key="4">
    <source>
        <dbReference type="PROSITE" id="PS50109"/>
    </source>
</evidence>
<dbReference type="Gene3D" id="1.10.287.130">
    <property type="match status" value="1"/>
</dbReference>
<dbReference type="PROSITE" id="PS50109">
    <property type="entry name" value="HIS_KIN"/>
    <property type="match status" value="1"/>
</dbReference>
<organism evidence="5 6">
    <name type="scientific">Frateuria terrea</name>
    <dbReference type="NCBI Taxonomy" id="529704"/>
    <lineage>
        <taxon>Bacteria</taxon>
        <taxon>Pseudomonadati</taxon>
        <taxon>Pseudomonadota</taxon>
        <taxon>Gammaproteobacteria</taxon>
        <taxon>Lysobacterales</taxon>
        <taxon>Rhodanobacteraceae</taxon>
        <taxon>Frateuria</taxon>
    </lineage>
</organism>
<dbReference type="EC" id="2.7.13.3" evidence="2"/>
<dbReference type="EMBL" id="FNYC01000003">
    <property type="protein sequence ID" value="SEI88510.1"/>
    <property type="molecule type" value="Genomic_DNA"/>
</dbReference>
<keyword evidence="5" id="KW-0808">Transferase</keyword>
<evidence type="ECO:0000256" key="2">
    <source>
        <dbReference type="ARBA" id="ARBA00012438"/>
    </source>
</evidence>
<dbReference type="STRING" id="529704.SAMN02927913_1797"/>
<dbReference type="OrthoDB" id="1931120at2"/>
<dbReference type="PANTHER" id="PTHR43065">
    <property type="entry name" value="SENSOR HISTIDINE KINASE"/>
    <property type="match status" value="1"/>
</dbReference>